<feature type="region of interest" description="Disordered" evidence="2">
    <location>
        <begin position="1"/>
        <end position="47"/>
    </location>
</feature>
<evidence type="ECO:0000313" key="3">
    <source>
        <dbReference type="EMBL" id="KZS90476.1"/>
    </source>
</evidence>
<comment type="similarity">
    <text evidence="1">Belongs to the TCP11 family.</text>
</comment>
<organism evidence="3 4">
    <name type="scientific">Sistotremastrum niveocremeum HHB9708</name>
    <dbReference type="NCBI Taxonomy" id="1314777"/>
    <lineage>
        <taxon>Eukaryota</taxon>
        <taxon>Fungi</taxon>
        <taxon>Dikarya</taxon>
        <taxon>Basidiomycota</taxon>
        <taxon>Agaricomycotina</taxon>
        <taxon>Agaricomycetes</taxon>
        <taxon>Sistotremastrales</taxon>
        <taxon>Sistotremastraceae</taxon>
        <taxon>Sertulicium</taxon>
        <taxon>Sertulicium niveocremeum</taxon>
    </lineage>
</organism>
<dbReference type="Pfam" id="PF05794">
    <property type="entry name" value="Tcp11"/>
    <property type="match status" value="1"/>
</dbReference>
<feature type="region of interest" description="Disordered" evidence="2">
    <location>
        <begin position="56"/>
        <end position="75"/>
    </location>
</feature>
<sequence>MTTEQLDPSSSILSLPARKRKSVAQDPSSPSQDDPTSPVMSSVASAAAADQMIVDVSSKDSAMRQRHRAASRAGGAHTLLPLPVEVVVPLPLDPSSCALLSSPESSSERPPKRPRIDDRAPVPPCRQPQLPPRHRRPYRKRRAFSLPNLPFSSSSPLHTPSRCDIQPSASVPSASSFPVPIASSHYPALRSGTSSPITFARTSCYPSLETVPPLQPLINREALKELDLEAILRNPQLRHDLLFDPGLQFQPTTSRRKRDITTKYWQAIQRELETGCTCTSFDSHGKIYECVCSSRSLLHDSQLGSYPRPMSVRMPSRIKPLITELLEVLLSVISPSPATLVDERQGSTAYIPPTIFQHPLHSAQEAQLRAALDASLIEQELLHGVFDPSGLFQLLGSVLKCHCAPMRDRVVDTMVQMAHACAPGAGGSMGDAVKAIRICFEILELMKLDIANHQLHALRPYLLETSTEFELKTFQDRHEKGLLSLHSTRAWLQKAYSNFLSSPSRQSPLPHSASSSHLQRPRTTNLTRSQQIQSALVTALTEVIFRPPATKQEYPDTLHLDHARLIGLSHEAADLTALYMLLMLYRQLAHSSSNSLSTPSKRVLGAAELEKIKSEIKEVGPARLGLCFGLSSVTAKSGNGKDKSANGVKGKEKSAVSDMEEWSAGIANVMLQLAVRSAQFSPVGSNGAHCDQPSAQAPLPEKSTLNLLQKWATSNLRDGSPLSELLQERVRSAVAGIVVGRVFSGNGASAVANNTNGGPSSTPIGAGLETFSTELHALGDKILNLVTCHWRVYGSLYDANGFLSSTPQQPPPSTATS</sequence>
<dbReference type="AlphaFoldDB" id="A0A164RE87"/>
<dbReference type="PANTHER" id="PTHR12832">
    <property type="entry name" value="TESTIS-SPECIFIC PROTEIN PBS13 T-COMPLEX 11"/>
    <property type="match status" value="1"/>
</dbReference>
<feature type="region of interest" description="Disordered" evidence="2">
    <location>
        <begin position="98"/>
        <end position="138"/>
    </location>
</feature>
<dbReference type="Proteomes" id="UP000076722">
    <property type="component" value="Unassembled WGS sequence"/>
</dbReference>
<evidence type="ECO:0000256" key="2">
    <source>
        <dbReference type="SAM" id="MobiDB-lite"/>
    </source>
</evidence>
<feature type="compositionally biased region" description="Low complexity" evidence="2">
    <location>
        <begin position="504"/>
        <end position="518"/>
    </location>
</feature>
<keyword evidence="4" id="KW-1185">Reference proteome</keyword>
<dbReference type="GO" id="GO:0010737">
    <property type="term" value="P:protein kinase A signaling"/>
    <property type="evidence" value="ECO:0007669"/>
    <property type="project" value="TreeGrafter"/>
</dbReference>
<evidence type="ECO:0000256" key="1">
    <source>
        <dbReference type="ARBA" id="ARBA00010954"/>
    </source>
</evidence>
<accession>A0A164RE87</accession>
<evidence type="ECO:0000313" key="4">
    <source>
        <dbReference type="Proteomes" id="UP000076722"/>
    </source>
</evidence>
<dbReference type="EMBL" id="KV419421">
    <property type="protein sequence ID" value="KZS90476.1"/>
    <property type="molecule type" value="Genomic_DNA"/>
</dbReference>
<dbReference type="PANTHER" id="PTHR12832:SF11">
    <property type="entry name" value="LD23868P"/>
    <property type="match status" value="1"/>
</dbReference>
<feature type="compositionally biased region" description="Pro residues" evidence="2">
    <location>
        <begin position="121"/>
        <end position="131"/>
    </location>
</feature>
<feature type="compositionally biased region" description="Basic and acidic residues" evidence="2">
    <location>
        <begin position="106"/>
        <end position="120"/>
    </location>
</feature>
<dbReference type="InterPro" id="IPR008862">
    <property type="entry name" value="Tcp11"/>
</dbReference>
<feature type="compositionally biased region" description="Polar residues" evidence="2">
    <location>
        <begin position="1"/>
        <end position="13"/>
    </location>
</feature>
<dbReference type="STRING" id="1314777.A0A164RE87"/>
<dbReference type="OrthoDB" id="276323at2759"/>
<reference evidence="3 4" key="1">
    <citation type="journal article" date="2016" name="Mol. Biol. Evol.">
        <title>Comparative Genomics of Early-Diverging Mushroom-Forming Fungi Provides Insights into the Origins of Lignocellulose Decay Capabilities.</title>
        <authorList>
            <person name="Nagy L.G."/>
            <person name="Riley R."/>
            <person name="Tritt A."/>
            <person name="Adam C."/>
            <person name="Daum C."/>
            <person name="Floudas D."/>
            <person name="Sun H."/>
            <person name="Yadav J.S."/>
            <person name="Pangilinan J."/>
            <person name="Larsson K.H."/>
            <person name="Matsuura K."/>
            <person name="Barry K."/>
            <person name="Labutti K."/>
            <person name="Kuo R."/>
            <person name="Ohm R.A."/>
            <person name="Bhattacharya S.S."/>
            <person name="Shirouzu T."/>
            <person name="Yoshinaga Y."/>
            <person name="Martin F.M."/>
            <person name="Grigoriev I.V."/>
            <person name="Hibbett D.S."/>
        </authorList>
    </citation>
    <scope>NUCLEOTIDE SEQUENCE [LARGE SCALE GENOMIC DNA]</scope>
    <source>
        <strain evidence="3 4">HHB9708</strain>
    </source>
</reference>
<name>A0A164RE87_9AGAM</name>
<feature type="compositionally biased region" description="Low complexity" evidence="2">
    <location>
        <begin position="25"/>
        <end position="47"/>
    </location>
</feature>
<protein>
    <submittedName>
        <fullName evidence="3">Tcp11-domain-containing protein</fullName>
    </submittedName>
</protein>
<gene>
    <name evidence="3" type="ORF">SISNIDRAFT_457628</name>
</gene>
<feature type="region of interest" description="Disordered" evidence="2">
    <location>
        <begin position="502"/>
        <end position="526"/>
    </location>
</feature>
<proteinExistence type="inferred from homology"/>